<feature type="region of interest" description="Disordered" evidence="2">
    <location>
        <begin position="1"/>
        <end position="240"/>
    </location>
</feature>
<gene>
    <name evidence="3" type="ORF">OS125_06865</name>
</gene>
<feature type="compositionally biased region" description="Basic and acidic residues" evidence="2">
    <location>
        <begin position="38"/>
        <end position="72"/>
    </location>
</feature>
<evidence type="ECO:0000313" key="3">
    <source>
        <dbReference type="EMBL" id="MCX7444968.1"/>
    </source>
</evidence>
<sequence>MTKRSGRSRKSKRRSGTDRPISTGDTTNDSPTSSVDSAEERLRAEAERRADQAMSDIVRDDDKAEEDRRILRENGNAASPAPSGDSGNGDAGVDGAEATAATPSDGRRGDRLETPETRSSDLPVQTGGHHDSAGTPRQDGSATGDAAVVSSDDAAAGDGGATSEGSADPADRSTVDAADTPSDMTVTDSDPLPVTRDQITDGADTGARETDPAPARAQEPTTTPAEEDRPGSVGTGGTVVSAAPATVPEYLRAPEEPEDHNPSRGWVRISEKTVTKIVRQAAASVPGTTDQVSGGIDVLGRGYPRFDVELDSNGDAVSIDAYIAVTWPSPVTRVAETVRTTIFDWVRDMTDIPVVRVNVTVGPIVQGTERVTDTQLRDFDTTPRLRPVVVTARNAALDEITCVSRNSELTEFSVTPGSENLRPVTVTGPDNANLRSIETVGSTGEDLSPVVVTEPADLREVTVTGEAAARVFSPEVSPAAPLGTVTVAESRPLSAFTVADPQPLAGITVPEPAPLKPISARELPTMEVAVPAVAEPTSVTAPSPAPLRKVEAPEPVRLRSVHAPDTHRLAQVHADAPRVSPVKAPRPPRLKPVKRNPVSVDRKPRVDRRPTSHEASTAGERRQVTVTPAKLRPITVKPTTIIPVRVDPANAKGGIKR</sequence>
<feature type="compositionally biased region" description="Basic and acidic residues" evidence="2">
    <location>
        <begin position="600"/>
        <end position="612"/>
    </location>
</feature>
<feature type="compositionally biased region" description="Basic and acidic residues" evidence="2">
    <location>
        <begin position="105"/>
        <end position="119"/>
    </location>
</feature>
<comment type="caution">
    <text evidence="3">The sequence shown here is derived from an EMBL/GenBank/DDBJ whole genome shotgun (WGS) entry which is preliminary data.</text>
</comment>
<evidence type="ECO:0000256" key="1">
    <source>
        <dbReference type="ARBA" id="ARBA00005721"/>
    </source>
</evidence>
<dbReference type="EMBL" id="JAPMKV010000003">
    <property type="protein sequence ID" value="MCX7444968.1"/>
    <property type="molecule type" value="Genomic_DNA"/>
</dbReference>
<feature type="compositionally biased region" description="Polar residues" evidence="2">
    <location>
        <begin position="23"/>
        <end position="36"/>
    </location>
</feature>
<name>A0ABT3WT80_9CORY</name>
<feature type="compositionally biased region" description="Basic residues" evidence="2">
    <location>
        <begin position="1"/>
        <end position="14"/>
    </location>
</feature>
<protein>
    <submittedName>
        <fullName evidence="3">Asp23/Gls24 family envelope stress response protein</fullName>
    </submittedName>
</protein>
<reference evidence="3" key="1">
    <citation type="submission" date="2022-11" db="EMBL/GenBank/DDBJ databases">
        <title>Corynebacterium sp. isolated from Penguins.</title>
        <authorList>
            <person name="Sedlar K."/>
            <person name="Svec P."/>
        </authorList>
    </citation>
    <scope>NUCLEOTIDE SEQUENCE</scope>
    <source>
        <strain evidence="3">P7003</strain>
    </source>
</reference>
<organism evidence="3 4">
    <name type="scientific">Corynebacterium pygosceleis</name>
    <dbReference type="NCBI Taxonomy" id="2800406"/>
    <lineage>
        <taxon>Bacteria</taxon>
        <taxon>Bacillati</taxon>
        <taxon>Actinomycetota</taxon>
        <taxon>Actinomycetes</taxon>
        <taxon>Mycobacteriales</taxon>
        <taxon>Corynebacteriaceae</taxon>
        <taxon>Corynebacterium</taxon>
    </lineage>
</organism>
<accession>A0ABT3WT80</accession>
<dbReference type="InterPro" id="IPR005531">
    <property type="entry name" value="Asp23"/>
</dbReference>
<evidence type="ECO:0000313" key="4">
    <source>
        <dbReference type="Proteomes" id="UP001081709"/>
    </source>
</evidence>
<comment type="similarity">
    <text evidence="1">Belongs to the asp23 family.</text>
</comment>
<feature type="region of interest" description="Disordered" evidence="2">
    <location>
        <begin position="573"/>
        <end position="627"/>
    </location>
</feature>
<dbReference type="Pfam" id="PF03780">
    <property type="entry name" value="Asp23"/>
    <property type="match status" value="1"/>
</dbReference>
<dbReference type="RefSeq" id="WP_267186558.1">
    <property type="nucleotide sequence ID" value="NZ_JAPMKV010000003.1"/>
</dbReference>
<feature type="compositionally biased region" description="Low complexity" evidence="2">
    <location>
        <begin position="140"/>
        <end position="156"/>
    </location>
</feature>
<keyword evidence="4" id="KW-1185">Reference proteome</keyword>
<evidence type="ECO:0000256" key="2">
    <source>
        <dbReference type="SAM" id="MobiDB-lite"/>
    </source>
</evidence>
<dbReference type="Proteomes" id="UP001081709">
    <property type="component" value="Unassembled WGS sequence"/>
</dbReference>
<proteinExistence type="inferred from homology"/>